<proteinExistence type="predicted"/>
<organism evidence="2 3">
    <name type="scientific">Acanthosepion pharaonis</name>
    <name type="common">Pharaoh cuttlefish</name>
    <name type="synonym">Sepia pharaonis</name>
    <dbReference type="NCBI Taxonomy" id="158019"/>
    <lineage>
        <taxon>Eukaryota</taxon>
        <taxon>Metazoa</taxon>
        <taxon>Spiralia</taxon>
        <taxon>Lophotrochozoa</taxon>
        <taxon>Mollusca</taxon>
        <taxon>Cephalopoda</taxon>
        <taxon>Coleoidea</taxon>
        <taxon>Decapodiformes</taxon>
        <taxon>Sepiida</taxon>
        <taxon>Sepiina</taxon>
        <taxon>Sepiidae</taxon>
        <taxon>Acanthosepion</taxon>
    </lineage>
</organism>
<name>A0A812DHX8_ACAPH</name>
<keyword evidence="1" id="KW-0175">Coiled coil</keyword>
<sequence length="301" mass="35011">MAPSPFRNELLEAKNRLENKVEDFERQLREMAERMNQSIEQLSIDCELKCSRVWREFNAFMKETQLKAEELCDDMRRKTSEQQIKWRFSLREKEDLLKEAGMWHNDLLHLLSAGNDNKDVVFGLHSVEAKLSSRLQESFDPVEGGHFVVTFPEWCQRSLNQLQKEIVDFTVGTWPTRSLELQSECYLPCSDMGISMITSSDKDGRLFAVDDGDGTVKEFTEFGRVVSRCSIENEEENFAPFDICRLSNDTLPFFSLFIPPSSPSYFPSLLIERKSPPSMKCLMTSQRFPAQFILRETTRRK</sequence>
<evidence type="ECO:0000313" key="2">
    <source>
        <dbReference type="EMBL" id="CAE1304497.1"/>
    </source>
</evidence>
<comment type="caution">
    <text evidence="2">The sequence shown here is derived from an EMBL/GenBank/DDBJ whole genome shotgun (WGS) entry which is preliminary data.</text>
</comment>
<dbReference type="EMBL" id="CAHIKZ030003825">
    <property type="protein sequence ID" value="CAE1304497.1"/>
    <property type="molecule type" value="Genomic_DNA"/>
</dbReference>
<dbReference type="AlphaFoldDB" id="A0A812DHX8"/>
<gene>
    <name evidence="2" type="ORF">SPHA_57059</name>
</gene>
<accession>A0A812DHX8</accession>
<protein>
    <submittedName>
        <fullName evidence="2">Uncharacterized protein</fullName>
    </submittedName>
</protein>
<evidence type="ECO:0000256" key="1">
    <source>
        <dbReference type="SAM" id="Coils"/>
    </source>
</evidence>
<dbReference type="Proteomes" id="UP000597762">
    <property type="component" value="Unassembled WGS sequence"/>
</dbReference>
<feature type="coiled-coil region" evidence="1">
    <location>
        <begin position="7"/>
        <end position="81"/>
    </location>
</feature>
<reference evidence="2" key="1">
    <citation type="submission" date="2021-01" db="EMBL/GenBank/DDBJ databases">
        <authorList>
            <person name="Li R."/>
            <person name="Bekaert M."/>
        </authorList>
    </citation>
    <scope>NUCLEOTIDE SEQUENCE</scope>
    <source>
        <strain evidence="2">Farmed</strain>
    </source>
</reference>
<keyword evidence="3" id="KW-1185">Reference proteome</keyword>
<evidence type="ECO:0000313" key="3">
    <source>
        <dbReference type="Proteomes" id="UP000597762"/>
    </source>
</evidence>